<dbReference type="Proteomes" id="UP000586067">
    <property type="component" value="Unassembled WGS sequence"/>
</dbReference>
<dbReference type="AlphaFoldDB" id="A0A847RCD8"/>
<accession>A0A847RCD8</accession>
<proteinExistence type="predicted"/>
<keyword evidence="3" id="KW-1185">Reference proteome</keyword>
<dbReference type="RefSeq" id="WP_168827224.1">
    <property type="nucleotide sequence ID" value="NZ_CP073013.1"/>
</dbReference>
<evidence type="ECO:0000256" key="1">
    <source>
        <dbReference type="SAM" id="MobiDB-lite"/>
    </source>
</evidence>
<feature type="region of interest" description="Disordered" evidence="1">
    <location>
        <begin position="33"/>
        <end position="60"/>
    </location>
</feature>
<name>A0A847RCD8_9GAMM</name>
<feature type="compositionally biased region" description="Polar residues" evidence="1">
    <location>
        <begin position="33"/>
        <end position="44"/>
    </location>
</feature>
<evidence type="ECO:0000313" key="3">
    <source>
        <dbReference type="Proteomes" id="UP000586067"/>
    </source>
</evidence>
<gene>
    <name evidence="2" type="ORF">HGG82_15270</name>
</gene>
<sequence>MKMKVTVEDERDVNETTNGTLHFAHDALQNTIQTNSTQHPSSGLQKHHEITNHMIHTNHT</sequence>
<reference evidence="2 3" key="1">
    <citation type="submission" date="2020-04" db="EMBL/GenBank/DDBJ databases">
        <title>Marinomonas sp. M1K-6 isolated from the deep seawater of the Mariana Trench.</title>
        <authorList>
            <person name="Li Y."/>
        </authorList>
    </citation>
    <scope>NUCLEOTIDE SEQUENCE [LARGE SCALE GENOMIC DNA]</scope>
    <source>
        <strain evidence="2 3">M1K-6</strain>
    </source>
</reference>
<protein>
    <submittedName>
        <fullName evidence="2">Uncharacterized protein</fullName>
    </submittedName>
</protein>
<comment type="caution">
    <text evidence="2">The sequence shown here is derived from an EMBL/GenBank/DDBJ whole genome shotgun (WGS) entry which is preliminary data.</text>
</comment>
<evidence type="ECO:0000313" key="2">
    <source>
        <dbReference type="EMBL" id="NLQ18967.1"/>
    </source>
</evidence>
<organism evidence="2 3">
    <name type="scientific">Marinomonas profundi</name>
    <dbReference type="NCBI Taxonomy" id="2726122"/>
    <lineage>
        <taxon>Bacteria</taxon>
        <taxon>Pseudomonadati</taxon>
        <taxon>Pseudomonadota</taxon>
        <taxon>Gammaproteobacteria</taxon>
        <taxon>Oceanospirillales</taxon>
        <taxon>Oceanospirillaceae</taxon>
        <taxon>Marinomonas</taxon>
    </lineage>
</organism>
<dbReference type="EMBL" id="JABAEK010000024">
    <property type="protein sequence ID" value="NLQ18967.1"/>
    <property type="molecule type" value="Genomic_DNA"/>
</dbReference>